<evidence type="ECO:0000256" key="4">
    <source>
        <dbReference type="ARBA" id="ARBA00038388"/>
    </source>
</evidence>
<keyword evidence="7" id="KW-1185">Reference proteome</keyword>
<dbReference type="GO" id="GO:1902495">
    <property type="term" value="C:transmembrane transporter complex"/>
    <property type="evidence" value="ECO:0007669"/>
    <property type="project" value="UniProtKB-ARBA"/>
</dbReference>
<comment type="caution">
    <text evidence="6">The sequence shown here is derived from an EMBL/GenBank/DDBJ whole genome shotgun (WGS) entry which is preliminary data.</text>
</comment>
<dbReference type="PANTHER" id="PTHR42798">
    <property type="entry name" value="LIPOPROTEIN-RELEASING SYSTEM ATP-BINDING PROTEIN LOLD"/>
    <property type="match status" value="1"/>
</dbReference>
<dbReference type="SMART" id="SM00382">
    <property type="entry name" value="AAA"/>
    <property type="match status" value="1"/>
</dbReference>
<evidence type="ECO:0000256" key="3">
    <source>
        <dbReference type="ARBA" id="ARBA00022840"/>
    </source>
</evidence>
<dbReference type="InterPro" id="IPR027417">
    <property type="entry name" value="P-loop_NTPase"/>
</dbReference>
<dbReference type="Gene3D" id="3.40.50.300">
    <property type="entry name" value="P-loop containing nucleotide triphosphate hydrolases"/>
    <property type="match status" value="1"/>
</dbReference>
<evidence type="ECO:0000313" key="6">
    <source>
        <dbReference type="EMBL" id="MCY0966429.1"/>
    </source>
</evidence>
<evidence type="ECO:0000256" key="2">
    <source>
        <dbReference type="ARBA" id="ARBA00022741"/>
    </source>
</evidence>
<keyword evidence="2" id="KW-0547">Nucleotide-binding</keyword>
<sequence length="232" mass="25543">MNNPVTREPVLVAKGLRKTYTTGPQDVTVWQNIDITLQPGETLAIVGASGSGKTTLLNVLGGLDSLDAGQVLLAGQDLHALREPERTRVRNRKIGFVYQFHHLLPEFSALENVMLPQLLAGVPTAEAMRAAMGCLQQLGMLHRADHKPSELSGGERQRTAIARALVNKPALVLMDEPTGNLDQQTASQVEELMVQLVRQVETAFVLVTHDETLARRMNRCMRLRNQSLVEIV</sequence>
<dbReference type="Pfam" id="PF00005">
    <property type="entry name" value="ABC_tran"/>
    <property type="match status" value="1"/>
</dbReference>
<dbReference type="RefSeq" id="WP_283174639.1">
    <property type="nucleotide sequence ID" value="NZ_JAPNOA010000055.1"/>
</dbReference>
<dbReference type="GO" id="GO:0005524">
    <property type="term" value="F:ATP binding"/>
    <property type="evidence" value="ECO:0007669"/>
    <property type="project" value="UniProtKB-KW"/>
</dbReference>
<dbReference type="PROSITE" id="PS50893">
    <property type="entry name" value="ABC_TRANSPORTER_2"/>
    <property type="match status" value="1"/>
</dbReference>
<dbReference type="PANTHER" id="PTHR42798:SF2">
    <property type="entry name" value="ABC TRANSPORTER ATP-BINDING PROTEIN MG467-RELATED"/>
    <property type="match status" value="1"/>
</dbReference>
<organism evidence="6 7">
    <name type="scientific">Parathalassolituus penaei</name>
    <dbReference type="NCBI Taxonomy" id="2997323"/>
    <lineage>
        <taxon>Bacteria</taxon>
        <taxon>Pseudomonadati</taxon>
        <taxon>Pseudomonadota</taxon>
        <taxon>Gammaproteobacteria</taxon>
        <taxon>Oceanospirillales</taxon>
        <taxon>Oceanospirillaceae</taxon>
        <taxon>Parathalassolituus</taxon>
    </lineage>
</organism>
<keyword evidence="3 6" id="KW-0067">ATP-binding</keyword>
<dbReference type="FunFam" id="3.40.50.300:FF:000032">
    <property type="entry name" value="Export ABC transporter ATP-binding protein"/>
    <property type="match status" value="1"/>
</dbReference>
<proteinExistence type="inferred from homology"/>
<evidence type="ECO:0000259" key="5">
    <source>
        <dbReference type="PROSITE" id="PS50893"/>
    </source>
</evidence>
<dbReference type="InterPro" id="IPR003439">
    <property type="entry name" value="ABC_transporter-like_ATP-bd"/>
</dbReference>
<evidence type="ECO:0000256" key="1">
    <source>
        <dbReference type="ARBA" id="ARBA00022448"/>
    </source>
</evidence>
<name>A0A9X3ITZ8_9GAMM</name>
<keyword evidence="1" id="KW-0813">Transport</keyword>
<dbReference type="InterPro" id="IPR003593">
    <property type="entry name" value="AAA+_ATPase"/>
</dbReference>
<dbReference type="SUPFAM" id="SSF52540">
    <property type="entry name" value="P-loop containing nucleoside triphosphate hydrolases"/>
    <property type="match status" value="1"/>
</dbReference>
<reference evidence="6" key="1">
    <citation type="submission" date="2022-11" db="EMBL/GenBank/DDBJ databases">
        <title>Parathalassolutuus dongxingensis gen. nov., sp. nov., a novel member of family Oceanospirillaceae isolated from a coastal shrimp pond in Guangxi, China.</title>
        <authorList>
            <person name="Chen H."/>
        </authorList>
    </citation>
    <scope>NUCLEOTIDE SEQUENCE</scope>
    <source>
        <strain evidence="6">G-43</strain>
    </source>
</reference>
<feature type="domain" description="ABC transporter" evidence="5">
    <location>
        <begin position="11"/>
        <end position="231"/>
    </location>
</feature>
<gene>
    <name evidence="6" type="ORF">OUO13_14670</name>
</gene>
<dbReference type="Proteomes" id="UP001150830">
    <property type="component" value="Unassembled WGS sequence"/>
</dbReference>
<evidence type="ECO:0000313" key="7">
    <source>
        <dbReference type="Proteomes" id="UP001150830"/>
    </source>
</evidence>
<dbReference type="CDD" id="cd03255">
    <property type="entry name" value="ABC_MJ0796_LolCDE_FtsE"/>
    <property type="match status" value="1"/>
</dbReference>
<dbReference type="InterPro" id="IPR017911">
    <property type="entry name" value="MacB-like_ATP-bd"/>
</dbReference>
<comment type="similarity">
    <text evidence="4">Belongs to the ABC transporter superfamily. Macrolide exporter (TC 3.A.1.122) family.</text>
</comment>
<protein>
    <submittedName>
        <fullName evidence="6">ABC transporter ATP-binding protein</fullName>
    </submittedName>
</protein>
<dbReference type="AlphaFoldDB" id="A0A9X3ITZ8"/>
<dbReference type="GO" id="GO:0016887">
    <property type="term" value="F:ATP hydrolysis activity"/>
    <property type="evidence" value="ECO:0007669"/>
    <property type="project" value="InterPro"/>
</dbReference>
<dbReference type="EMBL" id="JAPNOA010000055">
    <property type="protein sequence ID" value="MCY0966429.1"/>
    <property type="molecule type" value="Genomic_DNA"/>
</dbReference>
<dbReference type="GO" id="GO:0022857">
    <property type="term" value="F:transmembrane transporter activity"/>
    <property type="evidence" value="ECO:0007669"/>
    <property type="project" value="UniProtKB-ARBA"/>
</dbReference>
<accession>A0A9X3ITZ8</accession>